<gene>
    <name evidence="2" type="ORF">FV139_18105</name>
</gene>
<proteinExistence type="predicted"/>
<keyword evidence="1" id="KW-1133">Transmembrane helix</keyword>
<sequence>MPALHRLPLAARRSFRLALTATLALTTAYGLAIPLPFIAPLMAVVLGATAQPPPGAKQSFVLLLILTLMFSVGVLLGPLLQYAPVSALLLIGLGLYVSSQLAIVGGKDAPATLLALGLTAIPAASTVSQALASALIIALVVGTALAIASLWLAYLLFPEDPQPQNAPVPAAAATEDGHWRSLRATLVILPAFLLTLSNPAAYLPVTVKSILLGREASDVKLRGAAREMIGSTAFGGVCAIALWMCLSLAVQLWFFAVWTLLFALLIAARAYGAHASRLGPGFWVNTLTTMLILLGSAVQDSANGKDVYQAFIVRMALFLLVAVYAVFALSLLEWWRQRRMSRRFKESRPC</sequence>
<protein>
    <submittedName>
        <fullName evidence="2">DUF2955 domain-containing protein</fullName>
    </submittedName>
</protein>
<reference evidence="2 3" key="1">
    <citation type="submission" date="2019-08" db="EMBL/GenBank/DDBJ databases">
        <title>Parahaliea maris sp. nov., isolated from the surface seawater.</title>
        <authorList>
            <person name="Liu Y."/>
        </authorList>
    </citation>
    <scope>NUCLEOTIDE SEQUENCE [LARGE SCALE GENOMIC DNA]</scope>
    <source>
        <strain evidence="2 3">HSLHS9</strain>
    </source>
</reference>
<keyword evidence="3" id="KW-1185">Reference proteome</keyword>
<feature type="transmembrane region" description="Helical" evidence="1">
    <location>
        <begin position="228"/>
        <end position="246"/>
    </location>
</feature>
<dbReference type="InterPro" id="IPR022604">
    <property type="entry name" value="DUF2955"/>
</dbReference>
<feature type="transmembrane region" description="Helical" evidence="1">
    <location>
        <begin position="186"/>
        <end position="207"/>
    </location>
</feature>
<keyword evidence="1" id="KW-0812">Transmembrane</keyword>
<dbReference type="Proteomes" id="UP000321039">
    <property type="component" value="Unassembled WGS sequence"/>
</dbReference>
<feature type="transmembrane region" description="Helical" evidence="1">
    <location>
        <begin position="60"/>
        <end position="80"/>
    </location>
</feature>
<dbReference type="RefSeq" id="WP_148069893.1">
    <property type="nucleotide sequence ID" value="NZ_VRZA01000008.1"/>
</dbReference>
<organism evidence="2 3">
    <name type="scientific">Parahaliea maris</name>
    <dbReference type="NCBI Taxonomy" id="2716870"/>
    <lineage>
        <taxon>Bacteria</taxon>
        <taxon>Pseudomonadati</taxon>
        <taxon>Pseudomonadota</taxon>
        <taxon>Gammaproteobacteria</taxon>
        <taxon>Cellvibrionales</taxon>
        <taxon>Halieaceae</taxon>
        <taxon>Parahaliea</taxon>
    </lineage>
</organism>
<dbReference type="AlphaFoldDB" id="A0A5C8ZNW4"/>
<accession>A0A5C8ZNW4</accession>
<keyword evidence="1" id="KW-0472">Membrane</keyword>
<feature type="transmembrane region" description="Helical" evidence="1">
    <location>
        <begin position="252"/>
        <end position="270"/>
    </location>
</feature>
<evidence type="ECO:0000256" key="1">
    <source>
        <dbReference type="SAM" id="Phobius"/>
    </source>
</evidence>
<feature type="transmembrane region" description="Helical" evidence="1">
    <location>
        <begin position="134"/>
        <end position="157"/>
    </location>
</feature>
<dbReference type="EMBL" id="VRZA01000008">
    <property type="protein sequence ID" value="TXS90178.1"/>
    <property type="molecule type" value="Genomic_DNA"/>
</dbReference>
<evidence type="ECO:0000313" key="3">
    <source>
        <dbReference type="Proteomes" id="UP000321039"/>
    </source>
</evidence>
<feature type="transmembrane region" description="Helical" evidence="1">
    <location>
        <begin position="109"/>
        <end position="127"/>
    </location>
</feature>
<feature type="transmembrane region" description="Helical" evidence="1">
    <location>
        <begin position="87"/>
        <end position="103"/>
    </location>
</feature>
<comment type="caution">
    <text evidence="2">The sequence shown here is derived from an EMBL/GenBank/DDBJ whole genome shotgun (WGS) entry which is preliminary data.</text>
</comment>
<feature type="transmembrane region" description="Helical" evidence="1">
    <location>
        <begin position="282"/>
        <end position="299"/>
    </location>
</feature>
<name>A0A5C8ZNW4_9GAMM</name>
<evidence type="ECO:0000313" key="2">
    <source>
        <dbReference type="EMBL" id="TXS90178.1"/>
    </source>
</evidence>
<feature type="transmembrane region" description="Helical" evidence="1">
    <location>
        <begin position="311"/>
        <end position="335"/>
    </location>
</feature>
<dbReference type="Pfam" id="PF11168">
    <property type="entry name" value="DUF2955"/>
    <property type="match status" value="1"/>
</dbReference>